<evidence type="ECO:0000313" key="1">
    <source>
        <dbReference type="EMBL" id="KAJ7762301.1"/>
    </source>
</evidence>
<accession>A0AAD7NIU4</accession>
<sequence length="168" mass="18694">MWRSFNCVLLPPISTSASRVLPRRISPLYRLSPSLALLVSPAHCCACALALYGLGSVTCSDVELTSVQWTSACVLALLDSIPHPLDGAQRVDRPHIRIILHSICPYDTRYAHDTRETMVHLRRLSAKRAQVARSVQTGCRSRIYPCTCSRSAKYTWVSILSMCPNPNQ</sequence>
<protein>
    <submittedName>
        <fullName evidence="1">Uncharacterized protein</fullName>
    </submittedName>
</protein>
<dbReference type="EMBL" id="JARJLG010000043">
    <property type="protein sequence ID" value="KAJ7762301.1"/>
    <property type="molecule type" value="Genomic_DNA"/>
</dbReference>
<evidence type="ECO:0000313" key="2">
    <source>
        <dbReference type="Proteomes" id="UP001215280"/>
    </source>
</evidence>
<name>A0AAD7NIU4_9AGAR</name>
<dbReference type="AlphaFoldDB" id="A0AAD7NIU4"/>
<dbReference type="Proteomes" id="UP001215280">
    <property type="component" value="Unassembled WGS sequence"/>
</dbReference>
<keyword evidence="2" id="KW-1185">Reference proteome</keyword>
<proteinExistence type="predicted"/>
<gene>
    <name evidence="1" type="ORF">DFH07DRAFT_406766</name>
</gene>
<comment type="caution">
    <text evidence="1">The sequence shown here is derived from an EMBL/GenBank/DDBJ whole genome shotgun (WGS) entry which is preliminary data.</text>
</comment>
<organism evidence="1 2">
    <name type="scientific">Mycena maculata</name>
    <dbReference type="NCBI Taxonomy" id="230809"/>
    <lineage>
        <taxon>Eukaryota</taxon>
        <taxon>Fungi</taxon>
        <taxon>Dikarya</taxon>
        <taxon>Basidiomycota</taxon>
        <taxon>Agaricomycotina</taxon>
        <taxon>Agaricomycetes</taxon>
        <taxon>Agaricomycetidae</taxon>
        <taxon>Agaricales</taxon>
        <taxon>Marasmiineae</taxon>
        <taxon>Mycenaceae</taxon>
        <taxon>Mycena</taxon>
    </lineage>
</organism>
<reference evidence="1" key="1">
    <citation type="submission" date="2023-03" db="EMBL/GenBank/DDBJ databases">
        <title>Massive genome expansion in bonnet fungi (Mycena s.s.) driven by repeated elements and novel gene families across ecological guilds.</title>
        <authorList>
            <consortium name="Lawrence Berkeley National Laboratory"/>
            <person name="Harder C.B."/>
            <person name="Miyauchi S."/>
            <person name="Viragh M."/>
            <person name="Kuo A."/>
            <person name="Thoen E."/>
            <person name="Andreopoulos B."/>
            <person name="Lu D."/>
            <person name="Skrede I."/>
            <person name="Drula E."/>
            <person name="Henrissat B."/>
            <person name="Morin E."/>
            <person name="Kohler A."/>
            <person name="Barry K."/>
            <person name="LaButti K."/>
            <person name="Morin E."/>
            <person name="Salamov A."/>
            <person name="Lipzen A."/>
            <person name="Mereny Z."/>
            <person name="Hegedus B."/>
            <person name="Baldrian P."/>
            <person name="Stursova M."/>
            <person name="Weitz H."/>
            <person name="Taylor A."/>
            <person name="Grigoriev I.V."/>
            <person name="Nagy L.G."/>
            <person name="Martin F."/>
            <person name="Kauserud H."/>
        </authorList>
    </citation>
    <scope>NUCLEOTIDE SEQUENCE</scope>
    <source>
        <strain evidence="1">CBHHK188m</strain>
    </source>
</reference>